<dbReference type="EMBL" id="BSFQ01000006">
    <property type="protein sequence ID" value="GLL10952.1"/>
    <property type="molecule type" value="Genomic_DNA"/>
</dbReference>
<reference evidence="2" key="2">
    <citation type="submission" date="2023-01" db="EMBL/GenBank/DDBJ databases">
        <authorList>
            <person name="Sun Q."/>
            <person name="Evtushenko L."/>
        </authorList>
    </citation>
    <scope>NUCLEOTIDE SEQUENCE</scope>
    <source>
        <strain evidence="2">VKM Ac-1069</strain>
    </source>
</reference>
<gene>
    <name evidence="2" type="ORF">GCM10017577_20930</name>
</gene>
<reference evidence="2" key="1">
    <citation type="journal article" date="2014" name="Int. J. Syst. Evol. Microbiol.">
        <title>Complete genome sequence of Corynebacterium casei LMG S-19264T (=DSM 44701T), isolated from a smear-ripened cheese.</title>
        <authorList>
            <consortium name="US DOE Joint Genome Institute (JGI-PGF)"/>
            <person name="Walter F."/>
            <person name="Albersmeier A."/>
            <person name="Kalinowski J."/>
            <person name="Ruckert C."/>
        </authorList>
    </citation>
    <scope>NUCLEOTIDE SEQUENCE</scope>
    <source>
        <strain evidence="2">VKM Ac-1069</strain>
    </source>
</reference>
<evidence type="ECO:0000313" key="2">
    <source>
        <dbReference type="EMBL" id="GLL10952.1"/>
    </source>
</evidence>
<evidence type="ECO:0000313" key="3">
    <source>
        <dbReference type="Proteomes" id="UP001143463"/>
    </source>
</evidence>
<sequence>MSTPDDSEQAPAAPSAPAPGPAGGNPGASSSGIGDGSAPATGTDRKALQDDADQAQLLRGRKALRPIATAMITGGRDQRVHVGDRIYVGGPRQRAAEAGQVREERLELLREQYVAVPGYDEMLTALDARRLLVLVGHPGSGRATTGLHLLDTVSEGKVFRLGPGTDLGDVDEQTIAEGTGTLAEITERRLPPTEAQADRLAALLQRRRGYFVLVAPPTPAVLHALGDYLLECAPPPYEALLQGLLELHRRPDDIMTVDELLRCAEAPEVREALGPTPRPAEIAGLALLLVDHMKERLTLEELRTAAAGFLSRRIAEYFADLGESVRRDVTERRLRTAALRMALAVFDDLPLHIMSTAAADLADLLVHAGGNAPTLGRPVVSETDDTVLAALDAETAEGDVTMDGVPVPSQVVRYRDRRTPAVLLTYVWQRHLPLREPVVEWLWRLSAHPQALVRNRAAQAAGLLAAADFTHTFPALIARAAEVRPPARAHDPDRDTPDDDDADDETWIGRRTFAALALDHAALDERTREVVEAQLRRWRRSDELALRWTAARCLGYGIGKRSIDRSFEELRVIGTPWELIAPDDVPGRHAAQVWDLRLVSALSAARLFANADDRHAVLRKVRDWLSHERPSVRELGQQCVVLMAGLRMSSIGSDTEVFGDQPRTQADRRRWPILLGLPNEDGRLWEPVGDILRSVLSERFAGSVLMNSIGSWWQIAEDDPATLDAFLGLVPHLVDGERDRRRLLHAVDSRRRRWADPLSPRSAERITAAIAATASREGASA</sequence>
<keyword evidence="3" id="KW-1185">Reference proteome</keyword>
<dbReference type="Proteomes" id="UP001143463">
    <property type="component" value="Unassembled WGS sequence"/>
</dbReference>
<dbReference type="AlphaFoldDB" id="A0A9W6KZD5"/>
<comment type="caution">
    <text evidence="2">The sequence shown here is derived from an EMBL/GenBank/DDBJ whole genome shotgun (WGS) entry which is preliminary data.</text>
</comment>
<proteinExistence type="predicted"/>
<feature type="region of interest" description="Disordered" evidence="1">
    <location>
        <begin position="1"/>
        <end position="48"/>
    </location>
</feature>
<accession>A0A9W6KZD5</accession>
<organism evidence="2 3">
    <name type="scientific">Pseudonocardia halophobica</name>
    <dbReference type="NCBI Taxonomy" id="29401"/>
    <lineage>
        <taxon>Bacteria</taxon>
        <taxon>Bacillati</taxon>
        <taxon>Actinomycetota</taxon>
        <taxon>Actinomycetes</taxon>
        <taxon>Pseudonocardiales</taxon>
        <taxon>Pseudonocardiaceae</taxon>
        <taxon>Pseudonocardia</taxon>
    </lineage>
</organism>
<name>A0A9W6KZD5_9PSEU</name>
<protein>
    <submittedName>
        <fullName evidence="2">Uncharacterized protein</fullName>
    </submittedName>
</protein>
<feature type="compositionally biased region" description="Low complexity" evidence="1">
    <location>
        <begin position="27"/>
        <end position="40"/>
    </location>
</feature>
<feature type="region of interest" description="Disordered" evidence="1">
    <location>
        <begin position="484"/>
        <end position="504"/>
    </location>
</feature>
<evidence type="ECO:0000256" key="1">
    <source>
        <dbReference type="SAM" id="MobiDB-lite"/>
    </source>
</evidence>